<feature type="transmembrane region" description="Helical" evidence="6">
    <location>
        <begin position="57"/>
        <end position="77"/>
    </location>
</feature>
<feature type="transmembrane region" description="Helical" evidence="6">
    <location>
        <begin position="221"/>
        <end position="242"/>
    </location>
</feature>
<sequence length="414" mass="43542">MSTVSQAATPSRTRRHGDNTTWIVVVVCGVIAAMHIWKLPSALTQVQGDLSISLVQAGLLLGLVQLAGMLGGIPASVVSEHVGLRRTMALGLVLLVVGTVISALATMSGVMMAARALEGIGYLSVTVTAPALIRRETPTHRLTIAMGAWAGFQGTATFIAVLGSSLLLQVTDWRMWYWMMAVITAVGIPLLVRYTAPDPPREGGVGAAFHRVWITMRSWKPWVAGAVFSCYTIQWTAVIGFLPTVYQEYGVGAVLGGALSAVAGGINAVGAVLAGFLLQRGLSIRSLVVTAFMVMGITAIGVYAVDWSTLPGTFITQFILVCIFSMVGALIPTSMFRIAVDLAPPGGSPPAVVGLMNQLQNTGNFLGPVVLAWLAAQAGGWHTSWWLTATAGALGIALIMLFSEKRLGISLRAT</sequence>
<evidence type="ECO:0000256" key="1">
    <source>
        <dbReference type="ARBA" id="ARBA00004651"/>
    </source>
</evidence>
<dbReference type="RefSeq" id="WP_191732941.1">
    <property type="nucleotide sequence ID" value="NZ_JACSPR010000003.1"/>
</dbReference>
<feature type="transmembrane region" description="Helical" evidence="6">
    <location>
        <begin position="287"/>
        <end position="305"/>
    </location>
</feature>
<evidence type="ECO:0000256" key="2">
    <source>
        <dbReference type="ARBA" id="ARBA00022475"/>
    </source>
</evidence>
<keyword evidence="5 6" id="KW-0472">Membrane</keyword>
<feature type="transmembrane region" description="Helical" evidence="6">
    <location>
        <begin position="20"/>
        <end position="37"/>
    </location>
</feature>
<feature type="domain" description="Major facilitator superfamily (MFS) profile" evidence="7">
    <location>
        <begin position="21"/>
        <end position="407"/>
    </location>
</feature>
<dbReference type="InterPro" id="IPR020846">
    <property type="entry name" value="MFS_dom"/>
</dbReference>
<evidence type="ECO:0000313" key="9">
    <source>
        <dbReference type="Proteomes" id="UP000650224"/>
    </source>
</evidence>
<dbReference type="Pfam" id="PF07690">
    <property type="entry name" value="MFS_1"/>
    <property type="match status" value="1"/>
</dbReference>
<dbReference type="SUPFAM" id="SSF103473">
    <property type="entry name" value="MFS general substrate transporter"/>
    <property type="match status" value="1"/>
</dbReference>
<dbReference type="PROSITE" id="PS50850">
    <property type="entry name" value="MFS"/>
    <property type="match status" value="1"/>
</dbReference>
<feature type="transmembrane region" description="Helical" evidence="6">
    <location>
        <begin position="385"/>
        <end position="402"/>
    </location>
</feature>
<gene>
    <name evidence="8" type="ORF">H9627_05095</name>
</gene>
<dbReference type="GO" id="GO:0022857">
    <property type="term" value="F:transmembrane transporter activity"/>
    <property type="evidence" value="ECO:0007669"/>
    <property type="project" value="InterPro"/>
</dbReference>
<evidence type="ECO:0000256" key="4">
    <source>
        <dbReference type="ARBA" id="ARBA00022989"/>
    </source>
</evidence>
<feature type="transmembrane region" description="Helical" evidence="6">
    <location>
        <begin position="175"/>
        <end position="192"/>
    </location>
</feature>
<evidence type="ECO:0000256" key="3">
    <source>
        <dbReference type="ARBA" id="ARBA00022692"/>
    </source>
</evidence>
<dbReference type="GO" id="GO:0005886">
    <property type="term" value="C:plasma membrane"/>
    <property type="evidence" value="ECO:0007669"/>
    <property type="project" value="UniProtKB-SubCell"/>
</dbReference>
<accession>A0A8I0HPA4</accession>
<organism evidence="8 9">
    <name type="scientific">Corynebacterium gallinarum</name>
    <dbReference type="NCBI Taxonomy" id="2762214"/>
    <lineage>
        <taxon>Bacteria</taxon>
        <taxon>Bacillati</taxon>
        <taxon>Actinomycetota</taxon>
        <taxon>Actinomycetes</taxon>
        <taxon>Mycobacteriales</taxon>
        <taxon>Corynebacteriaceae</taxon>
        <taxon>Corynebacterium</taxon>
    </lineage>
</organism>
<name>A0A8I0HPA4_9CORY</name>
<dbReference type="PANTHER" id="PTHR43124:SF3">
    <property type="entry name" value="CHLORAMPHENICOL EFFLUX PUMP RV0191"/>
    <property type="match status" value="1"/>
</dbReference>
<feature type="transmembrane region" description="Helical" evidence="6">
    <location>
        <begin position="254"/>
        <end position="278"/>
    </location>
</feature>
<evidence type="ECO:0000259" key="7">
    <source>
        <dbReference type="PROSITE" id="PS50850"/>
    </source>
</evidence>
<proteinExistence type="predicted"/>
<feature type="transmembrane region" description="Helical" evidence="6">
    <location>
        <begin position="145"/>
        <end position="169"/>
    </location>
</feature>
<dbReference type="AlphaFoldDB" id="A0A8I0HPA4"/>
<dbReference type="InterPro" id="IPR011701">
    <property type="entry name" value="MFS"/>
</dbReference>
<dbReference type="InterPro" id="IPR050189">
    <property type="entry name" value="MFS_Efflux_Transporters"/>
</dbReference>
<dbReference type="Proteomes" id="UP000650224">
    <property type="component" value="Unassembled WGS sequence"/>
</dbReference>
<keyword evidence="3 6" id="KW-0812">Transmembrane</keyword>
<dbReference type="Gene3D" id="1.20.1250.20">
    <property type="entry name" value="MFS general substrate transporter like domains"/>
    <property type="match status" value="1"/>
</dbReference>
<protein>
    <submittedName>
        <fullName evidence="8">MFS transporter</fullName>
    </submittedName>
</protein>
<reference evidence="8 9" key="1">
    <citation type="submission" date="2020-08" db="EMBL/GenBank/DDBJ databases">
        <title>A Genomic Blueprint of the Chicken Gut Microbiome.</title>
        <authorList>
            <person name="Gilroy R."/>
            <person name="Ravi A."/>
            <person name="Getino M."/>
            <person name="Pursley I."/>
            <person name="Horton D.L."/>
            <person name="Alikhan N.-F."/>
            <person name="Baker D."/>
            <person name="Gharbi K."/>
            <person name="Hall N."/>
            <person name="Watson M."/>
            <person name="Adriaenssens E.M."/>
            <person name="Foster-Nyarko E."/>
            <person name="Jarju S."/>
            <person name="Secka A."/>
            <person name="Antonio M."/>
            <person name="Oren A."/>
            <person name="Chaudhuri R."/>
            <person name="La Ragione R.M."/>
            <person name="Hildebrand F."/>
            <person name="Pallen M.J."/>
        </authorList>
    </citation>
    <scope>NUCLEOTIDE SEQUENCE [LARGE SCALE GENOMIC DNA]</scope>
    <source>
        <strain evidence="8 9">Sa1YVA5</strain>
    </source>
</reference>
<feature type="transmembrane region" description="Helical" evidence="6">
    <location>
        <begin position="317"/>
        <end position="340"/>
    </location>
</feature>
<evidence type="ECO:0000313" key="8">
    <source>
        <dbReference type="EMBL" id="MBD8029707.1"/>
    </source>
</evidence>
<keyword evidence="2" id="KW-1003">Cell membrane</keyword>
<evidence type="ECO:0000256" key="5">
    <source>
        <dbReference type="ARBA" id="ARBA00023136"/>
    </source>
</evidence>
<keyword evidence="9" id="KW-1185">Reference proteome</keyword>
<keyword evidence="4 6" id="KW-1133">Transmembrane helix</keyword>
<feature type="transmembrane region" description="Helical" evidence="6">
    <location>
        <begin position="89"/>
        <end position="110"/>
    </location>
</feature>
<dbReference type="InterPro" id="IPR036259">
    <property type="entry name" value="MFS_trans_sf"/>
</dbReference>
<evidence type="ECO:0000256" key="6">
    <source>
        <dbReference type="SAM" id="Phobius"/>
    </source>
</evidence>
<dbReference type="EMBL" id="JACSPR010000003">
    <property type="protein sequence ID" value="MBD8029707.1"/>
    <property type="molecule type" value="Genomic_DNA"/>
</dbReference>
<dbReference type="PANTHER" id="PTHR43124">
    <property type="entry name" value="PURINE EFFLUX PUMP PBUE"/>
    <property type="match status" value="1"/>
</dbReference>
<comment type="caution">
    <text evidence="8">The sequence shown here is derived from an EMBL/GenBank/DDBJ whole genome shotgun (WGS) entry which is preliminary data.</text>
</comment>
<comment type="subcellular location">
    <subcellularLocation>
        <location evidence="1">Cell membrane</location>
        <topology evidence="1">Multi-pass membrane protein</topology>
    </subcellularLocation>
</comment>